<organism evidence="5 6">
    <name type="scientific">Rhizobium altiplani</name>
    <dbReference type="NCBI Taxonomy" id="1864509"/>
    <lineage>
        <taxon>Bacteria</taxon>
        <taxon>Pseudomonadati</taxon>
        <taxon>Pseudomonadota</taxon>
        <taxon>Alphaproteobacteria</taxon>
        <taxon>Hyphomicrobiales</taxon>
        <taxon>Rhizobiaceae</taxon>
        <taxon>Rhizobium/Agrobacterium group</taxon>
        <taxon>Rhizobium</taxon>
    </lineage>
</organism>
<evidence type="ECO:0000259" key="4">
    <source>
        <dbReference type="PROSITE" id="PS50956"/>
    </source>
</evidence>
<dbReference type="InterPro" id="IPR019887">
    <property type="entry name" value="Tscrpt_reg_AsnC/Lrp_C"/>
</dbReference>
<dbReference type="Pfam" id="PF01037">
    <property type="entry name" value="AsnC_trans_reg"/>
    <property type="match status" value="1"/>
</dbReference>
<dbReference type="GO" id="GO:0005829">
    <property type="term" value="C:cytosol"/>
    <property type="evidence" value="ECO:0007669"/>
    <property type="project" value="TreeGrafter"/>
</dbReference>
<dbReference type="InterPro" id="IPR036388">
    <property type="entry name" value="WH-like_DNA-bd_sf"/>
</dbReference>
<feature type="domain" description="HTH asnC-type" evidence="4">
    <location>
        <begin position="8"/>
        <end position="69"/>
    </location>
</feature>
<sequence length="178" mass="20195">MNEEAAKIDDFDMKILSAMQHDANLSQRDLAEKIGLSQNACWRRLQRLHSIGLIKGAHCDIDLQALGLDLTVFVMIRTRHHSKEWSEGFRAHVEGLPEVIDFYRIGGDWDYLIKVITKGMSGYDAFYQKLITNFDLATVTGFFSMEAIINNRPVELRKLTSKAAGSTPPKVTPTRDRL</sequence>
<dbReference type="OrthoDB" id="7847328at2"/>
<dbReference type="Proteomes" id="UP000068164">
    <property type="component" value="Unassembled WGS sequence"/>
</dbReference>
<dbReference type="Gene3D" id="3.30.70.920">
    <property type="match status" value="1"/>
</dbReference>
<dbReference type="Pfam" id="PF13412">
    <property type="entry name" value="HTH_24"/>
    <property type="match status" value="1"/>
</dbReference>
<dbReference type="InterPro" id="IPR019888">
    <property type="entry name" value="Tscrpt_reg_AsnC-like"/>
</dbReference>
<dbReference type="PANTHER" id="PTHR30154:SF17">
    <property type="entry name" value="DNA-BINDING TRANSCRIPTIONAL ACTIVATOR DECR"/>
    <property type="match status" value="1"/>
</dbReference>
<keyword evidence="6" id="KW-1185">Reference proteome</keyword>
<name>A0A120FML5_9HYPH</name>
<evidence type="ECO:0000256" key="3">
    <source>
        <dbReference type="ARBA" id="ARBA00023163"/>
    </source>
</evidence>
<dbReference type="InterPro" id="IPR011991">
    <property type="entry name" value="ArsR-like_HTH"/>
</dbReference>
<dbReference type="InterPro" id="IPR011008">
    <property type="entry name" value="Dimeric_a/b-barrel"/>
</dbReference>
<proteinExistence type="predicted"/>
<reference evidence="5 6" key="1">
    <citation type="submission" date="2015-11" db="EMBL/GenBank/DDBJ databases">
        <title>Draft Genome Sequence of the Strain BR 10423 (Rhizobium sp.) isolated from nodules of Mimosa pudica.</title>
        <authorList>
            <person name="Barauna A.C."/>
            <person name="Zilli J.E."/>
            <person name="Simoes-Araujo J.L."/>
            <person name="Reis V.M."/>
            <person name="James E.K."/>
            <person name="Reis F.B.Jr."/>
            <person name="Rouws L.F."/>
            <person name="Passos S.R."/>
            <person name="Gois S.R."/>
        </authorList>
    </citation>
    <scope>NUCLEOTIDE SEQUENCE [LARGE SCALE GENOMIC DNA]</scope>
    <source>
        <strain evidence="5 6">BR10423</strain>
    </source>
</reference>
<dbReference type="InterPro" id="IPR000485">
    <property type="entry name" value="AsnC-type_HTH_dom"/>
</dbReference>
<dbReference type="CDD" id="cd00090">
    <property type="entry name" value="HTH_ARSR"/>
    <property type="match status" value="1"/>
</dbReference>
<evidence type="ECO:0000313" key="6">
    <source>
        <dbReference type="Proteomes" id="UP000068164"/>
    </source>
</evidence>
<dbReference type="PANTHER" id="PTHR30154">
    <property type="entry name" value="LEUCINE-RESPONSIVE REGULATORY PROTEIN"/>
    <property type="match status" value="1"/>
</dbReference>
<evidence type="ECO:0000256" key="2">
    <source>
        <dbReference type="ARBA" id="ARBA00023125"/>
    </source>
</evidence>
<dbReference type="RefSeq" id="WP_062369887.1">
    <property type="nucleotide sequence ID" value="NZ_LNCD01000063.1"/>
</dbReference>
<keyword evidence="2" id="KW-0238">DNA-binding</keyword>
<evidence type="ECO:0000313" key="5">
    <source>
        <dbReference type="EMBL" id="KWV53974.1"/>
    </source>
</evidence>
<accession>A0A120FML5</accession>
<keyword evidence="3" id="KW-0804">Transcription</keyword>
<dbReference type="SUPFAM" id="SSF54909">
    <property type="entry name" value="Dimeric alpha+beta barrel"/>
    <property type="match status" value="1"/>
</dbReference>
<dbReference type="GO" id="GO:0043200">
    <property type="term" value="P:response to amino acid"/>
    <property type="evidence" value="ECO:0007669"/>
    <property type="project" value="TreeGrafter"/>
</dbReference>
<comment type="caution">
    <text evidence="5">The sequence shown here is derived from an EMBL/GenBank/DDBJ whole genome shotgun (WGS) entry which is preliminary data.</text>
</comment>
<evidence type="ECO:0000256" key="1">
    <source>
        <dbReference type="ARBA" id="ARBA00023015"/>
    </source>
</evidence>
<dbReference type="SMART" id="SM00344">
    <property type="entry name" value="HTH_ASNC"/>
    <property type="match status" value="1"/>
</dbReference>
<dbReference type="GO" id="GO:0006355">
    <property type="term" value="P:regulation of DNA-templated transcription"/>
    <property type="evidence" value="ECO:0007669"/>
    <property type="project" value="UniProtKB-ARBA"/>
</dbReference>
<keyword evidence="1" id="KW-0805">Transcription regulation</keyword>
<dbReference type="Gene3D" id="1.10.10.10">
    <property type="entry name" value="Winged helix-like DNA-binding domain superfamily/Winged helix DNA-binding domain"/>
    <property type="match status" value="1"/>
</dbReference>
<dbReference type="PROSITE" id="PS50956">
    <property type="entry name" value="HTH_ASNC_2"/>
    <property type="match status" value="1"/>
</dbReference>
<gene>
    <name evidence="5" type="ORF">AS026_02885</name>
</gene>
<dbReference type="PROSITE" id="PS00519">
    <property type="entry name" value="HTH_ASNC_1"/>
    <property type="match status" value="1"/>
</dbReference>
<dbReference type="AlphaFoldDB" id="A0A120FML5"/>
<dbReference type="InterPro" id="IPR019885">
    <property type="entry name" value="Tscrpt_reg_HTH_AsnC-type_CS"/>
</dbReference>
<dbReference type="EMBL" id="LNCD01000063">
    <property type="protein sequence ID" value="KWV53974.1"/>
    <property type="molecule type" value="Genomic_DNA"/>
</dbReference>
<dbReference type="SUPFAM" id="SSF46785">
    <property type="entry name" value="Winged helix' DNA-binding domain"/>
    <property type="match status" value="1"/>
</dbReference>
<dbReference type="InterPro" id="IPR036390">
    <property type="entry name" value="WH_DNA-bd_sf"/>
</dbReference>
<protein>
    <submittedName>
        <fullName evidence="5">ArsR family transcriptional regulator</fullName>
    </submittedName>
</protein>
<dbReference type="PRINTS" id="PR00033">
    <property type="entry name" value="HTHASNC"/>
</dbReference>
<dbReference type="GO" id="GO:0043565">
    <property type="term" value="F:sequence-specific DNA binding"/>
    <property type="evidence" value="ECO:0007669"/>
    <property type="project" value="InterPro"/>
</dbReference>